<evidence type="ECO:0000256" key="1">
    <source>
        <dbReference type="ARBA" id="ARBA00009437"/>
    </source>
</evidence>
<comment type="similarity">
    <text evidence="1">Belongs to the LysR transcriptional regulatory family.</text>
</comment>
<dbReference type="AlphaFoldDB" id="A0A3Q9I6C1"/>
<keyword evidence="3" id="KW-0238">DNA-binding</keyword>
<name>A0A3Q9I6C1_9BACL</name>
<dbReference type="PRINTS" id="PR00039">
    <property type="entry name" value="HTHLYSR"/>
</dbReference>
<dbReference type="Pfam" id="PF00126">
    <property type="entry name" value="HTH_1"/>
    <property type="match status" value="1"/>
</dbReference>
<dbReference type="SUPFAM" id="SSF53850">
    <property type="entry name" value="Periplasmic binding protein-like II"/>
    <property type="match status" value="1"/>
</dbReference>
<dbReference type="KEGG" id="plut:EI981_03820"/>
<dbReference type="Pfam" id="PF03466">
    <property type="entry name" value="LysR_substrate"/>
    <property type="match status" value="1"/>
</dbReference>
<gene>
    <name evidence="6" type="ORF">EI981_03820</name>
</gene>
<dbReference type="Gene3D" id="3.40.190.290">
    <property type="match status" value="1"/>
</dbReference>
<dbReference type="InterPro" id="IPR000847">
    <property type="entry name" value="LysR_HTH_N"/>
</dbReference>
<dbReference type="InterPro" id="IPR005119">
    <property type="entry name" value="LysR_subst-bd"/>
</dbReference>
<evidence type="ECO:0000259" key="5">
    <source>
        <dbReference type="PROSITE" id="PS50931"/>
    </source>
</evidence>
<dbReference type="Proteomes" id="UP000270678">
    <property type="component" value="Chromosome"/>
</dbReference>
<evidence type="ECO:0000313" key="6">
    <source>
        <dbReference type="EMBL" id="AZS13693.1"/>
    </source>
</evidence>
<reference evidence="7" key="1">
    <citation type="submission" date="2018-12" db="EMBL/GenBank/DDBJ databases">
        <title>Complete genome sequence of Paenibacillus sp. MBLB1234.</title>
        <authorList>
            <person name="Nam Y.-D."/>
            <person name="Kang J."/>
            <person name="Chung W.-H."/>
            <person name="Park Y.S."/>
        </authorList>
    </citation>
    <scope>NUCLEOTIDE SEQUENCE [LARGE SCALE GENOMIC DNA]</scope>
    <source>
        <strain evidence="7">MBLB1234</strain>
    </source>
</reference>
<accession>A0A3Q9I6C1</accession>
<dbReference type="InterPro" id="IPR036390">
    <property type="entry name" value="WH_DNA-bd_sf"/>
</dbReference>
<proteinExistence type="inferred from homology"/>
<feature type="domain" description="HTH lysR-type" evidence="5">
    <location>
        <begin position="1"/>
        <end position="58"/>
    </location>
</feature>
<dbReference type="GO" id="GO:0000976">
    <property type="term" value="F:transcription cis-regulatory region binding"/>
    <property type="evidence" value="ECO:0007669"/>
    <property type="project" value="TreeGrafter"/>
</dbReference>
<dbReference type="OrthoDB" id="9803735at2"/>
<dbReference type="PANTHER" id="PTHR30126">
    <property type="entry name" value="HTH-TYPE TRANSCRIPTIONAL REGULATOR"/>
    <property type="match status" value="1"/>
</dbReference>
<dbReference type="SUPFAM" id="SSF46785">
    <property type="entry name" value="Winged helix' DNA-binding domain"/>
    <property type="match status" value="1"/>
</dbReference>
<dbReference type="FunFam" id="1.10.10.10:FF:000001">
    <property type="entry name" value="LysR family transcriptional regulator"/>
    <property type="match status" value="1"/>
</dbReference>
<keyword evidence="4" id="KW-0804">Transcription</keyword>
<keyword evidence="7" id="KW-1185">Reference proteome</keyword>
<evidence type="ECO:0000256" key="3">
    <source>
        <dbReference type="ARBA" id="ARBA00023125"/>
    </source>
</evidence>
<evidence type="ECO:0000313" key="7">
    <source>
        <dbReference type="Proteomes" id="UP000270678"/>
    </source>
</evidence>
<dbReference type="InterPro" id="IPR036388">
    <property type="entry name" value="WH-like_DNA-bd_sf"/>
</dbReference>
<sequence length="293" mass="33305">MNISKLQTFLTLTECLNFTEAADLLYCSQPAVSMQIQSLEQELGTALFDRIGKKLYLTEQGKLFKPYAEQVINLLGSAIEHIQQSKDLSHGTLSFGASSFVGIYLLPRILGEFNRQFPGIKINMQITSSMHLLNMLESNKIELLIISDQIPIDEARFQATTFYQDELVLVMNPGHRLAREQTCSLYDLRDEMMLLKPKKSATRSYLESIFSKYDITFVNHMEISNLEAIKQGVIHGLGISIVSKYAVAQEIEHGLLTSIPIRETVFQRGINYVHYKSKHLSPATRQFISMLDF</sequence>
<evidence type="ECO:0000256" key="4">
    <source>
        <dbReference type="ARBA" id="ARBA00023163"/>
    </source>
</evidence>
<keyword evidence="2" id="KW-0805">Transcription regulation</keyword>
<dbReference type="GO" id="GO:0003700">
    <property type="term" value="F:DNA-binding transcription factor activity"/>
    <property type="evidence" value="ECO:0007669"/>
    <property type="project" value="InterPro"/>
</dbReference>
<dbReference type="PANTHER" id="PTHR30126:SF40">
    <property type="entry name" value="HTH-TYPE TRANSCRIPTIONAL REGULATOR GLTR"/>
    <property type="match status" value="1"/>
</dbReference>
<dbReference type="PROSITE" id="PS50931">
    <property type="entry name" value="HTH_LYSR"/>
    <property type="match status" value="1"/>
</dbReference>
<organism evidence="6 7">
    <name type="scientific">Paenibacillus lutimineralis</name>
    <dbReference type="NCBI Taxonomy" id="2707005"/>
    <lineage>
        <taxon>Bacteria</taxon>
        <taxon>Bacillati</taxon>
        <taxon>Bacillota</taxon>
        <taxon>Bacilli</taxon>
        <taxon>Bacillales</taxon>
        <taxon>Paenibacillaceae</taxon>
        <taxon>Paenibacillus</taxon>
    </lineage>
</organism>
<dbReference type="RefSeq" id="WP_126995612.1">
    <property type="nucleotide sequence ID" value="NZ_CP034346.1"/>
</dbReference>
<dbReference type="Gene3D" id="1.10.10.10">
    <property type="entry name" value="Winged helix-like DNA-binding domain superfamily/Winged helix DNA-binding domain"/>
    <property type="match status" value="1"/>
</dbReference>
<protein>
    <submittedName>
        <fullName evidence="6">LysR family transcriptional regulator</fullName>
    </submittedName>
</protein>
<evidence type="ECO:0000256" key="2">
    <source>
        <dbReference type="ARBA" id="ARBA00023015"/>
    </source>
</evidence>
<dbReference type="EMBL" id="CP034346">
    <property type="protein sequence ID" value="AZS13693.1"/>
    <property type="molecule type" value="Genomic_DNA"/>
</dbReference>